<proteinExistence type="predicted"/>
<protein>
    <submittedName>
        <fullName evidence="2">Uncharacterized protein</fullName>
    </submittedName>
</protein>
<sequence length="297" mass="32010">MVIPGLCAKDCKLRALADTGAKVCLITERAAKRAGVTINTNSRPLLRTLWPDAMPHCSVGCAHICLQVENGPQIWTHAVVVSFGKGWDLLVGGKTLQQLGIQLTSPAMDRYLGAASKVADHPAKTLDGPSTALMVAQTIESTYESMPDTEPSRELSHPSPTKTSRAAAPVSEPVVSRPMRARLGLPANYFVPKRDDEFITLNALYPEATEASIKERLHHQYATDLHAEALLGELLTGKDAVREYPGGCPPPAAFAPIQPPIHGEAKPVYVVQHMLSDAARAACDKVVSTRLLLYNIL</sequence>
<evidence type="ECO:0000313" key="2">
    <source>
        <dbReference type="EMBL" id="PIA12667.1"/>
    </source>
</evidence>
<keyword evidence="3" id="KW-1185">Reference proteome</keyword>
<dbReference type="AlphaFoldDB" id="A0A2G5B1S5"/>
<name>A0A2G5B1S5_COERN</name>
<dbReference type="Gene3D" id="2.40.70.10">
    <property type="entry name" value="Acid Proteases"/>
    <property type="match status" value="1"/>
</dbReference>
<organism evidence="2 3">
    <name type="scientific">Coemansia reversa (strain ATCC 12441 / NRRL 1564)</name>
    <dbReference type="NCBI Taxonomy" id="763665"/>
    <lineage>
        <taxon>Eukaryota</taxon>
        <taxon>Fungi</taxon>
        <taxon>Fungi incertae sedis</taxon>
        <taxon>Zoopagomycota</taxon>
        <taxon>Kickxellomycotina</taxon>
        <taxon>Kickxellomycetes</taxon>
        <taxon>Kickxellales</taxon>
        <taxon>Kickxellaceae</taxon>
        <taxon>Coemansia</taxon>
    </lineage>
</organism>
<feature type="region of interest" description="Disordered" evidence="1">
    <location>
        <begin position="143"/>
        <end position="173"/>
    </location>
</feature>
<dbReference type="SUPFAM" id="SSF50630">
    <property type="entry name" value="Acid proteases"/>
    <property type="match status" value="1"/>
</dbReference>
<reference evidence="2 3" key="1">
    <citation type="journal article" date="2015" name="Genome Biol. Evol.">
        <title>Phylogenomic analyses indicate that early fungi evolved digesting cell walls of algal ancestors of land plants.</title>
        <authorList>
            <person name="Chang Y."/>
            <person name="Wang S."/>
            <person name="Sekimoto S."/>
            <person name="Aerts A.L."/>
            <person name="Choi C."/>
            <person name="Clum A."/>
            <person name="LaButti K.M."/>
            <person name="Lindquist E.A."/>
            <person name="Yee Ngan C."/>
            <person name="Ohm R.A."/>
            <person name="Salamov A.A."/>
            <person name="Grigoriev I.V."/>
            <person name="Spatafora J.W."/>
            <person name="Berbee M.L."/>
        </authorList>
    </citation>
    <scope>NUCLEOTIDE SEQUENCE [LARGE SCALE GENOMIC DNA]</scope>
    <source>
        <strain evidence="2 3">NRRL 1564</strain>
    </source>
</reference>
<accession>A0A2G5B1S5</accession>
<evidence type="ECO:0000313" key="3">
    <source>
        <dbReference type="Proteomes" id="UP000242474"/>
    </source>
</evidence>
<dbReference type="Proteomes" id="UP000242474">
    <property type="component" value="Unassembled WGS sequence"/>
</dbReference>
<gene>
    <name evidence="2" type="ORF">COEREDRAFT_12399</name>
</gene>
<dbReference type="EMBL" id="KZ303594">
    <property type="protein sequence ID" value="PIA12667.1"/>
    <property type="molecule type" value="Genomic_DNA"/>
</dbReference>
<evidence type="ECO:0000256" key="1">
    <source>
        <dbReference type="SAM" id="MobiDB-lite"/>
    </source>
</evidence>
<dbReference type="STRING" id="763665.A0A2G5B1S5"/>
<dbReference type="InterPro" id="IPR021109">
    <property type="entry name" value="Peptidase_aspartic_dom_sf"/>
</dbReference>
<dbReference type="OrthoDB" id="5590456at2759"/>